<dbReference type="EnsemblBacteria" id="ABA50864">
    <property type="protein sequence ID" value="ABA50864"/>
    <property type="gene ID" value="BURPS1710b_1389"/>
</dbReference>
<organism evidence="2 3">
    <name type="scientific">Burkholderia pseudomallei (strain 1710b)</name>
    <dbReference type="NCBI Taxonomy" id="320372"/>
    <lineage>
        <taxon>Bacteria</taxon>
        <taxon>Pseudomonadati</taxon>
        <taxon>Pseudomonadota</taxon>
        <taxon>Betaproteobacteria</taxon>
        <taxon>Burkholderiales</taxon>
        <taxon>Burkholderiaceae</taxon>
        <taxon>Burkholderia</taxon>
        <taxon>pseudomallei group</taxon>
    </lineage>
</organism>
<accession>Q3JUF5</accession>
<evidence type="ECO:0000313" key="3">
    <source>
        <dbReference type="Proteomes" id="UP000002700"/>
    </source>
</evidence>
<gene>
    <name evidence="2" type="ordered locus">BURPS1710b_1389</name>
</gene>
<feature type="region of interest" description="Disordered" evidence="1">
    <location>
        <begin position="419"/>
        <end position="469"/>
    </location>
</feature>
<feature type="compositionally biased region" description="Low complexity" evidence="1">
    <location>
        <begin position="95"/>
        <end position="110"/>
    </location>
</feature>
<evidence type="ECO:0000313" key="2">
    <source>
        <dbReference type="EMBL" id="ABA50864.1"/>
    </source>
</evidence>
<dbReference type="Proteomes" id="UP000002700">
    <property type="component" value="Chromosome I"/>
</dbReference>
<feature type="compositionally biased region" description="Polar residues" evidence="1">
    <location>
        <begin position="581"/>
        <end position="595"/>
    </location>
</feature>
<feature type="region of interest" description="Disordered" evidence="1">
    <location>
        <begin position="543"/>
        <end position="595"/>
    </location>
</feature>
<feature type="region of interest" description="Disordered" evidence="1">
    <location>
        <begin position="165"/>
        <end position="184"/>
    </location>
</feature>
<feature type="compositionally biased region" description="Basic and acidic residues" evidence="1">
    <location>
        <begin position="1"/>
        <end position="26"/>
    </location>
</feature>
<dbReference type="KEGG" id="bpm:BURPS1710b_1389"/>
<feature type="compositionally biased region" description="Basic and acidic residues" evidence="1">
    <location>
        <begin position="543"/>
        <end position="563"/>
    </location>
</feature>
<proteinExistence type="predicted"/>
<evidence type="ECO:0000256" key="1">
    <source>
        <dbReference type="SAM" id="MobiDB-lite"/>
    </source>
</evidence>
<name>Q3JUF5_BURP1</name>
<dbReference type="AlphaFoldDB" id="Q3JUF5"/>
<reference evidence="2 3" key="1">
    <citation type="submission" date="2005-09" db="EMBL/GenBank/DDBJ databases">
        <authorList>
            <person name="Woods D.E."/>
            <person name="Nierman W.C."/>
        </authorList>
    </citation>
    <scope>NUCLEOTIDE SEQUENCE [LARGE SCALE GENOMIC DNA]</scope>
    <source>
        <strain evidence="2 3">1710b</strain>
    </source>
</reference>
<sequence length="595" mass="65511">MHRGVRDRDVRRSPARAQDCRRDVATRRSRAAATSSVCRGAREVKPALRRRRAAVSPGGRRPRCGTGKTASRRRTRNDSARRRPRGLRRLHRRAAPAFVPAGRPRAAGRAHAFAVSRRARSSSSTRAVATLVATGTSCTSHARTSAVISGSCGCAVIGSRRKITMSTRPSASSAPICKSPPSGPDSLRSTSSPCACAIRPPVVPVATSRHCASVARYAPASATMSSFFASCAISAMRGVLICASFSAESFRRFRRFRRLRRLRRSIAAGRTRAPLAPTPPLACRHRRRTCAHARAVPRPPAAGARTCHPATLRAAPARFKSVSKSVSKCAGIRAAVEQPVLPGDVARMDTAEERARRAELVRRAEALRRNFLRAPRAQLVDGRALRLRRRGERRRDPVGVEEARQQVVDRHVVLGHLAREPRDEAREPRARAVGQREHVDRRLHGRARDVDDAPEAARDHPVDARADQLDRREHVRLERANPVVVREIAEVARRRAARVRHENVRLRACGERRRAPLGRRDVARDGRHVGARRRANIGRGGLERLARARDDHEPRALGGERLRATAPEPLAGRAHERGPSCDSQIHESCSLSMAA</sequence>
<feature type="compositionally biased region" description="Basic residues" evidence="1">
    <location>
        <begin position="82"/>
        <end position="94"/>
    </location>
</feature>
<feature type="region of interest" description="Disordered" evidence="1">
    <location>
        <begin position="1"/>
        <end position="110"/>
    </location>
</feature>
<dbReference type="HOGENOM" id="CLU_458347_0_0_4"/>
<protein>
    <submittedName>
        <fullName evidence="2">Cell wall surface anchor family protein, putative</fullName>
    </submittedName>
</protein>
<dbReference type="EMBL" id="CP000124">
    <property type="protein sequence ID" value="ABA50864.1"/>
    <property type="molecule type" value="Genomic_DNA"/>
</dbReference>